<feature type="transmembrane region" description="Helical" evidence="6">
    <location>
        <begin position="402"/>
        <end position="424"/>
    </location>
</feature>
<evidence type="ECO:0000256" key="2">
    <source>
        <dbReference type="ARBA" id="ARBA00022475"/>
    </source>
</evidence>
<feature type="transmembrane region" description="Helical" evidence="6">
    <location>
        <begin position="311"/>
        <end position="330"/>
    </location>
</feature>
<feature type="transmembrane region" description="Helical" evidence="6">
    <location>
        <begin position="98"/>
        <end position="117"/>
    </location>
</feature>
<feature type="transmembrane region" description="Helical" evidence="6">
    <location>
        <begin position="20"/>
        <end position="44"/>
    </location>
</feature>
<feature type="transmembrane region" description="Helical" evidence="6">
    <location>
        <begin position="376"/>
        <end position="396"/>
    </location>
</feature>
<feature type="transmembrane region" description="Helical" evidence="6">
    <location>
        <begin position="188"/>
        <end position="210"/>
    </location>
</feature>
<keyword evidence="2" id="KW-1003">Cell membrane</keyword>
<reference evidence="7 8" key="1">
    <citation type="journal article" date="2014" name="Genome Announc.">
        <title>Genome Sequence of Afipia felis Strain 76713, Isolated in Hospital Water Using an Amoeba Co-Culture Procedure.</title>
        <authorList>
            <person name="Benamar S."/>
            <person name="La Scola B."/>
            <person name="Croce O."/>
        </authorList>
    </citation>
    <scope>NUCLEOTIDE SEQUENCE [LARGE SCALE GENOMIC DNA]</scope>
    <source>
        <strain evidence="7 8">76713</strain>
    </source>
</reference>
<dbReference type="PANTHER" id="PTHR30250:SF11">
    <property type="entry name" value="O-ANTIGEN TRANSPORTER-RELATED"/>
    <property type="match status" value="1"/>
</dbReference>
<protein>
    <submittedName>
        <fullName evidence="7">Polysaccharide biosynthesis protein</fullName>
    </submittedName>
</protein>
<organism evidence="7 8">
    <name type="scientific">Afipia felis</name>
    <name type="common">Cat scratch disease bacillus</name>
    <dbReference type="NCBI Taxonomy" id="1035"/>
    <lineage>
        <taxon>Bacteria</taxon>
        <taxon>Pseudomonadati</taxon>
        <taxon>Pseudomonadota</taxon>
        <taxon>Alphaproteobacteria</taxon>
        <taxon>Hyphomicrobiales</taxon>
        <taxon>Nitrobacteraceae</taxon>
        <taxon>Afipia</taxon>
    </lineage>
</organism>
<feature type="transmembrane region" description="Helical" evidence="6">
    <location>
        <begin position="234"/>
        <end position="260"/>
    </location>
</feature>
<dbReference type="GO" id="GO:0005886">
    <property type="term" value="C:plasma membrane"/>
    <property type="evidence" value="ECO:0007669"/>
    <property type="project" value="UniProtKB-SubCell"/>
</dbReference>
<evidence type="ECO:0000256" key="5">
    <source>
        <dbReference type="ARBA" id="ARBA00023136"/>
    </source>
</evidence>
<feature type="transmembrane region" description="Helical" evidence="6">
    <location>
        <begin position="129"/>
        <end position="145"/>
    </location>
</feature>
<keyword evidence="3 6" id="KW-0812">Transmembrane</keyword>
<keyword evidence="4 6" id="KW-1133">Transmembrane helix</keyword>
<evidence type="ECO:0000313" key="8">
    <source>
        <dbReference type="Proteomes" id="UP000035762"/>
    </source>
</evidence>
<evidence type="ECO:0000256" key="4">
    <source>
        <dbReference type="ARBA" id="ARBA00022989"/>
    </source>
</evidence>
<evidence type="ECO:0000256" key="6">
    <source>
        <dbReference type="SAM" id="Phobius"/>
    </source>
</evidence>
<evidence type="ECO:0000313" key="7">
    <source>
        <dbReference type="EMBL" id="CEG09615.1"/>
    </source>
</evidence>
<dbReference type="Proteomes" id="UP000035762">
    <property type="component" value="Unassembled WGS sequence"/>
</dbReference>
<dbReference type="RefSeq" id="WP_009339578.1">
    <property type="nucleotide sequence ID" value="NZ_CCAZ020000002.1"/>
</dbReference>
<feature type="transmembrane region" description="Helical" evidence="6">
    <location>
        <begin position="266"/>
        <end position="290"/>
    </location>
</feature>
<gene>
    <name evidence="7" type="ORF">BN961_03045</name>
</gene>
<dbReference type="AlphaFoldDB" id="A0A090MQF0"/>
<dbReference type="PROSITE" id="PS51257">
    <property type="entry name" value="PROKAR_LIPOPROTEIN"/>
    <property type="match status" value="1"/>
</dbReference>
<dbReference type="InterPro" id="IPR050833">
    <property type="entry name" value="Poly_Biosynth_Transport"/>
</dbReference>
<evidence type="ECO:0000256" key="3">
    <source>
        <dbReference type="ARBA" id="ARBA00022692"/>
    </source>
</evidence>
<dbReference type="EMBL" id="CCAZ020000002">
    <property type="protein sequence ID" value="CEG09615.1"/>
    <property type="molecule type" value="Genomic_DNA"/>
</dbReference>
<dbReference type="PANTHER" id="PTHR30250">
    <property type="entry name" value="PST FAMILY PREDICTED COLANIC ACID TRANSPORTER"/>
    <property type="match status" value="1"/>
</dbReference>
<feature type="transmembrane region" description="Helical" evidence="6">
    <location>
        <begin position="350"/>
        <end position="369"/>
    </location>
</feature>
<keyword evidence="5 6" id="KW-0472">Membrane</keyword>
<feature type="transmembrane region" description="Helical" evidence="6">
    <location>
        <begin position="50"/>
        <end position="77"/>
    </location>
</feature>
<evidence type="ECO:0000256" key="1">
    <source>
        <dbReference type="ARBA" id="ARBA00004651"/>
    </source>
</evidence>
<comment type="subcellular location">
    <subcellularLocation>
        <location evidence="1">Cell membrane</location>
        <topology evidence="1">Multi-pass membrane protein</topology>
    </subcellularLocation>
</comment>
<name>A0A090MQF0_AFIFE</name>
<dbReference type="OrthoDB" id="9800982at2"/>
<comment type="caution">
    <text evidence="7">The sequence shown here is derived from an EMBL/GenBank/DDBJ whole genome shotgun (WGS) entry which is preliminary data.</text>
</comment>
<sequence length="448" mass="47617">MFDRVLGSGSIRRVTIGGIAALAVYVAGAGLTACSQLLIARIVGAETFGVYAYVLAWVTVLAYFSALGFDIALLRFVSAYRANQAWSLLRGVIRYSEQRMAVAGAIVVVVGAAAVVIPNREISPELRNTFLAGFVLVPVWALLWIRSSIVRAFGGVLSAVVPDRMIRDGALICIVVLLSQVLKWRLDAPLVMMATLASTAMALVLASLAVRRLHPQEIDGIAPSYDIPIWRKTILPLVAIAATEAMLNRCGVLVLGWLGLTKEAGIYALAFSISFLVALPRTAANTLLAPTISDLFVRKQHHALQVLTARIALWTLCGAALSALALSIIAEPLLSWFGPAYDAGVPALHVLLLGQVLAASCGSQLSILTMTGCERIAALLLILSALFNILLSAALVNQFGLIGAAISATITLVIWNVAMAAFIWRRLGLLPSPIFMLQSAFRAKGAPA</sequence>
<dbReference type="STRING" id="1035.BN961_03045"/>
<proteinExistence type="predicted"/>
<keyword evidence="8" id="KW-1185">Reference proteome</keyword>
<accession>A0A090MQF0</accession>